<feature type="transmembrane region" description="Helical" evidence="2">
    <location>
        <begin position="193"/>
        <end position="216"/>
    </location>
</feature>
<name>A0AAE0UMD8_9TELE</name>
<proteinExistence type="predicted"/>
<evidence type="ECO:0000313" key="5">
    <source>
        <dbReference type="Proteomes" id="UP001274896"/>
    </source>
</evidence>
<organism evidence="4 5">
    <name type="scientific">Hemibagrus guttatus</name>
    <dbReference type="NCBI Taxonomy" id="175788"/>
    <lineage>
        <taxon>Eukaryota</taxon>
        <taxon>Metazoa</taxon>
        <taxon>Chordata</taxon>
        <taxon>Craniata</taxon>
        <taxon>Vertebrata</taxon>
        <taxon>Euteleostomi</taxon>
        <taxon>Actinopterygii</taxon>
        <taxon>Neopterygii</taxon>
        <taxon>Teleostei</taxon>
        <taxon>Ostariophysi</taxon>
        <taxon>Siluriformes</taxon>
        <taxon>Bagridae</taxon>
        <taxon>Hemibagrus</taxon>
    </lineage>
</organism>
<evidence type="ECO:0000256" key="1">
    <source>
        <dbReference type="SAM" id="MobiDB-lite"/>
    </source>
</evidence>
<evidence type="ECO:0000259" key="3">
    <source>
        <dbReference type="PROSITE" id="PS50835"/>
    </source>
</evidence>
<feature type="domain" description="Ig-like" evidence="3">
    <location>
        <begin position="8"/>
        <end position="103"/>
    </location>
</feature>
<dbReference type="SMART" id="SM00409">
    <property type="entry name" value="IG"/>
    <property type="match status" value="2"/>
</dbReference>
<reference evidence="4" key="1">
    <citation type="submission" date="2023-06" db="EMBL/GenBank/DDBJ databases">
        <title>Male Hemibagrus guttatus genome.</title>
        <authorList>
            <person name="Bian C."/>
        </authorList>
    </citation>
    <scope>NUCLEOTIDE SEQUENCE</scope>
    <source>
        <strain evidence="4">Male_cb2023</strain>
        <tissue evidence="4">Muscle</tissue>
    </source>
</reference>
<dbReference type="InterPro" id="IPR047012">
    <property type="entry name" value="ICAM_VCAM"/>
</dbReference>
<gene>
    <name evidence="4" type="ORF">QTP70_021721</name>
</gene>
<dbReference type="PANTHER" id="PTHR13771:SF9">
    <property type="entry name" value="INTERCELLULAR ADHESION MOLECULE 5"/>
    <property type="match status" value="1"/>
</dbReference>
<dbReference type="SMART" id="SM00408">
    <property type="entry name" value="IGc2"/>
    <property type="match status" value="2"/>
</dbReference>
<sequence>YFYSTELPDALFINSLPPVIEGETPFLQCNIQNVAPVHYLKVTWYKQQSPVNSFSFTESTITPVNVSSELKIKPSREDDGAKYWCEAKLELGPDGPQPPPTVTSDPFRIEVYYKPMFSNDTEIIEAGHKNIMLNCTDTANPPSVYTWEGPHLEKEVKLSSLSVSNPGNYTCTATNPYGKAKKLFIIKSKNYDYTPLIAVLVAGLLLAVLLITGYYIKRRKTPSRGSADHNTAASPSAQKEEGEA</sequence>
<feature type="domain" description="Ig-like" evidence="3">
    <location>
        <begin position="115"/>
        <end position="175"/>
    </location>
</feature>
<dbReference type="Proteomes" id="UP001274896">
    <property type="component" value="Unassembled WGS sequence"/>
</dbReference>
<feature type="non-terminal residue" evidence="4">
    <location>
        <position position="244"/>
    </location>
</feature>
<dbReference type="InterPro" id="IPR036179">
    <property type="entry name" value="Ig-like_dom_sf"/>
</dbReference>
<dbReference type="InterPro" id="IPR013783">
    <property type="entry name" value="Ig-like_fold"/>
</dbReference>
<dbReference type="PROSITE" id="PS50835">
    <property type="entry name" value="IG_LIKE"/>
    <property type="match status" value="2"/>
</dbReference>
<dbReference type="PANTHER" id="PTHR13771">
    <property type="entry name" value="INTERCELLULAR ADHESION MOLECULE"/>
    <property type="match status" value="1"/>
</dbReference>
<keyword evidence="2" id="KW-1133">Transmembrane helix</keyword>
<dbReference type="EMBL" id="JAUCMX010000023">
    <property type="protein sequence ID" value="KAK3512669.1"/>
    <property type="molecule type" value="Genomic_DNA"/>
</dbReference>
<dbReference type="AlphaFoldDB" id="A0AAE0UMD8"/>
<dbReference type="InterPro" id="IPR003599">
    <property type="entry name" value="Ig_sub"/>
</dbReference>
<dbReference type="Pfam" id="PF07679">
    <property type="entry name" value="I-set"/>
    <property type="match status" value="1"/>
</dbReference>
<protein>
    <recommendedName>
        <fullName evidence="3">Ig-like domain-containing protein</fullName>
    </recommendedName>
</protein>
<dbReference type="InterPro" id="IPR013098">
    <property type="entry name" value="Ig_I-set"/>
</dbReference>
<keyword evidence="2" id="KW-0472">Membrane</keyword>
<comment type="caution">
    <text evidence="4">The sequence shown here is derived from an EMBL/GenBank/DDBJ whole genome shotgun (WGS) entry which is preliminary data.</text>
</comment>
<keyword evidence="2" id="KW-0812">Transmembrane</keyword>
<dbReference type="Gene3D" id="2.60.40.10">
    <property type="entry name" value="Immunoglobulins"/>
    <property type="match status" value="2"/>
</dbReference>
<evidence type="ECO:0000313" key="4">
    <source>
        <dbReference type="EMBL" id="KAK3512669.1"/>
    </source>
</evidence>
<evidence type="ECO:0000256" key="2">
    <source>
        <dbReference type="SAM" id="Phobius"/>
    </source>
</evidence>
<dbReference type="InterPro" id="IPR007110">
    <property type="entry name" value="Ig-like_dom"/>
</dbReference>
<feature type="region of interest" description="Disordered" evidence="1">
    <location>
        <begin position="221"/>
        <end position="244"/>
    </location>
</feature>
<dbReference type="InterPro" id="IPR003598">
    <property type="entry name" value="Ig_sub2"/>
</dbReference>
<dbReference type="SUPFAM" id="SSF48726">
    <property type="entry name" value="Immunoglobulin"/>
    <property type="match status" value="2"/>
</dbReference>
<feature type="compositionally biased region" description="Polar residues" evidence="1">
    <location>
        <begin position="228"/>
        <end position="237"/>
    </location>
</feature>
<keyword evidence="5" id="KW-1185">Reference proteome</keyword>
<dbReference type="GO" id="GO:0005178">
    <property type="term" value="F:integrin binding"/>
    <property type="evidence" value="ECO:0007669"/>
    <property type="project" value="InterPro"/>
</dbReference>
<dbReference type="GO" id="GO:0007155">
    <property type="term" value="P:cell adhesion"/>
    <property type="evidence" value="ECO:0007669"/>
    <property type="project" value="InterPro"/>
</dbReference>
<accession>A0AAE0UMD8</accession>